<reference evidence="1" key="1">
    <citation type="submission" date="2016-03" db="EMBL/GenBank/DDBJ databases">
        <title>Sphingomonas melonis TY, whole genome shotgun sequencing.</title>
        <authorList>
            <person name="Wang H."/>
            <person name="Zhu P."/>
        </authorList>
    </citation>
    <scope>NUCLEOTIDE SEQUENCE [LARGE SCALE GENOMIC DNA]</scope>
    <source>
        <strain evidence="1">TY</strain>
    </source>
</reference>
<evidence type="ECO:0000313" key="1">
    <source>
        <dbReference type="EMBL" id="KZB93612.1"/>
    </source>
</evidence>
<dbReference type="Proteomes" id="UP000078460">
    <property type="component" value="Unassembled WGS sequence"/>
</dbReference>
<dbReference type="EMBL" id="LQCK02000068">
    <property type="protein sequence ID" value="KZB93612.1"/>
    <property type="molecule type" value="Genomic_DNA"/>
</dbReference>
<sequence length="71" mass="8050">MLSLVCKPPCARSDVTDLLERTLKHLRSAVPMISIGTLGTHARYHVRQYLHVHEARTATSKHCRLITMLVD</sequence>
<dbReference type="AlphaFoldDB" id="A0A175XYS6"/>
<comment type="caution">
    <text evidence="1">The sequence shown here is derived from an EMBL/GenBank/DDBJ whole genome shotgun (WGS) entry which is preliminary data.</text>
</comment>
<gene>
    <name evidence="1" type="ORF">AVM11_12160</name>
</gene>
<dbReference type="KEGG" id="smy:BJP26_14160"/>
<protein>
    <submittedName>
        <fullName evidence="1">Uncharacterized protein</fullName>
    </submittedName>
</protein>
<proteinExistence type="predicted"/>
<name>A0A175XYS6_9SPHN</name>
<evidence type="ECO:0000313" key="2">
    <source>
        <dbReference type="Proteomes" id="UP000078460"/>
    </source>
</evidence>
<accession>A0A175XYS6</accession>
<keyword evidence="2" id="KW-1185">Reference proteome</keyword>
<organism evidence="1 2">
    <name type="scientific">Sphingomonas melonis TY</name>
    <dbReference type="NCBI Taxonomy" id="621456"/>
    <lineage>
        <taxon>Bacteria</taxon>
        <taxon>Pseudomonadati</taxon>
        <taxon>Pseudomonadota</taxon>
        <taxon>Alphaproteobacteria</taxon>
        <taxon>Sphingomonadales</taxon>
        <taxon>Sphingomonadaceae</taxon>
        <taxon>Sphingomonas</taxon>
    </lineage>
</organism>